<dbReference type="PANTHER" id="PTHR47338:SF5">
    <property type="entry name" value="ZN(II)2CYS6 TRANSCRIPTION FACTOR (EUROFUNG)"/>
    <property type="match status" value="1"/>
</dbReference>
<dbReference type="GO" id="GO:0003677">
    <property type="term" value="F:DNA binding"/>
    <property type="evidence" value="ECO:0007669"/>
    <property type="project" value="InterPro"/>
</dbReference>
<protein>
    <recommendedName>
        <fullName evidence="7">Xylanolytic transcriptional activator regulatory domain-containing protein</fullName>
    </recommendedName>
</protein>
<feature type="domain" description="Xylanolytic transcriptional activator regulatory" evidence="7">
    <location>
        <begin position="1"/>
        <end position="182"/>
    </location>
</feature>
<accession>A0A9P5S7C2</accession>
<evidence type="ECO:0000313" key="8">
    <source>
        <dbReference type="EMBL" id="KAF9156850.1"/>
    </source>
</evidence>
<dbReference type="GO" id="GO:0000981">
    <property type="term" value="F:DNA-binding transcription factor activity, RNA polymerase II-specific"/>
    <property type="evidence" value="ECO:0007669"/>
    <property type="project" value="InterPro"/>
</dbReference>
<evidence type="ECO:0000256" key="4">
    <source>
        <dbReference type="ARBA" id="ARBA00023163"/>
    </source>
</evidence>
<keyword evidence="9" id="KW-1185">Reference proteome</keyword>
<sequence>MCAIAARFSTHPAVLASPPYLSGELFAVRVRAALSRQVISEVTMSYLHTALLLSFYEYSSGRSLQGYHFGGMACRMAPELQLYDFRSKVHREDDDGGQYSEEDDGEHDYRGYSTDTEAQPSPHRVHSLSPEEAWMANQVKSRTFFFLMIIDTVAAVMSGLPPAIDAAREIITITYIDNSDSLTSATPE</sequence>
<organism evidence="8 9">
    <name type="scientific">Linnemannia schmuckeri</name>
    <dbReference type="NCBI Taxonomy" id="64567"/>
    <lineage>
        <taxon>Eukaryota</taxon>
        <taxon>Fungi</taxon>
        <taxon>Fungi incertae sedis</taxon>
        <taxon>Mucoromycota</taxon>
        <taxon>Mortierellomycotina</taxon>
        <taxon>Mortierellomycetes</taxon>
        <taxon>Mortierellales</taxon>
        <taxon>Mortierellaceae</taxon>
        <taxon>Linnemannia</taxon>
    </lineage>
</organism>
<dbReference type="CDD" id="cd12148">
    <property type="entry name" value="fungal_TF_MHR"/>
    <property type="match status" value="1"/>
</dbReference>
<feature type="region of interest" description="Disordered" evidence="6">
    <location>
        <begin position="91"/>
        <end position="128"/>
    </location>
</feature>
<evidence type="ECO:0000259" key="7">
    <source>
        <dbReference type="Pfam" id="PF04082"/>
    </source>
</evidence>
<dbReference type="GO" id="GO:0005634">
    <property type="term" value="C:nucleus"/>
    <property type="evidence" value="ECO:0007669"/>
    <property type="project" value="UniProtKB-SubCell"/>
</dbReference>
<dbReference type="PANTHER" id="PTHR47338">
    <property type="entry name" value="ZN(II)2CYS6 TRANSCRIPTION FACTOR (EUROFUNG)-RELATED"/>
    <property type="match status" value="1"/>
</dbReference>
<keyword evidence="2" id="KW-0479">Metal-binding</keyword>
<evidence type="ECO:0000256" key="2">
    <source>
        <dbReference type="ARBA" id="ARBA00022723"/>
    </source>
</evidence>
<dbReference type="GO" id="GO:0008270">
    <property type="term" value="F:zinc ion binding"/>
    <property type="evidence" value="ECO:0007669"/>
    <property type="project" value="InterPro"/>
</dbReference>
<dbReference type="OrthoDB" id="39175at2759"/>
<evidence type="ECO:0000256" key="1">
    <source>
        <dbReference type="ARBA" id="ARBA00004123"/>
    </source>
</evidence>
<evidence type="ECO:0000256" key="3">
    <source>
        <dbReference type="ARBA" id="ARBA00023015"/>
    </source>
</evidence>
<dbReference type="InterPro" id="IPR007219">
    <property type="entry name" value="XnlR_reg_dom"/>
</dbReference>
<feature type="compositionally biased region" description="Acidic residues" evidence="6">
    <location>
        <begin position="94"/>
        <end position="106"/>
    </location>
</feature>
<reference evidence="8" key="1">
    <citation type="journal article" date="2020" name="Fungal Divers.">
        <title>Resolving the Mortierellaceae phylogeny through synthesis of multi-gene phylogenetics and phylogenomics.</title>
        <authorList>
            <person name="Vandepol N."/>
            <person name="Liber J."/>
            <person name="Desiro A."/>
            <person name="Na H."/>
            <person name="Kennedy M."/>
            <person name="Barry K."/>
            <person name="Grigoriev I.V."/>
            <person name="Miller A.N."/>
            <person name="O'Donnell K."/>
            <person name="Stajich J.E."/>
            <person name="Bonito G."/>
        </authorList>
    </citation>
    <scope>NUCLEOTIDE SEQUENCE</scope>
    <source>
        <strain evidence="8">NRRL 6426</strain>
    </source>
</reference>
<comment type="subcellular location">
    <subcellularLocation>
        <location evidence="1">Nucleus</location>
    </subcellularLocation>
</comment>
<keyword evidence="3" id="KW-0805">Transcription regulation</keyword>
<keyword evidence="5" id="KW-0539">Nucleus</keyword>
<dbReference type="Pfam" id="PF04082">
    <property type="entry name" value="Fungal_trans"/>
    <property type="match status" value="1"/>
</dbReference>
<dbReference type="AlphaFoldDB" id="A0A9P5S7C2"/>
<comment type="caution">
    <text evidence="8">The sequence shown here is derived from an EMBL/GenBank/DDBJ whole genome shotgun (WGS) entry which is preliminary data.</text>
</comment>
<evidence type="ECO:0000256" key="5">
    <source>
        <dbReference type="ARBA" id="ARBA00023242"/>
    </source>
</evidence>
<evidence type="ECO:0000256" key="6">
    <source>
        <dbReference type="SAM" id="MobiDB-lite"/>
    </source>
</evidence>
<dbReference type="GO" id="GO:0006351">
    <property type="term" value="P:DNA-templated transcription"/>
    <property type="evidence" value="ECO:0007669"/>
    <property type="project" value="InterPro"/>
</dbReference>
<dbReference type="InterPro" id="IPR050815">
    <property type="entry name" value="TF_fung"/>
</dbReference>
<proteinExistence type="predicted"/>
<keyword evidence="4" id="KW-0804">Transcription</keyword>
<name>A0A9P5S7C2_9FUNG</name>
<dbReference type="Proteomes" id="UP000748756">
    <property type="component" value="Unassembled WGS sequence"/>
</dbReference>
<evidence type="ECO:0000313" key="9">
    <source>
        <dbReference type="Proteomes" id="UP000748756"/>
    </source>
</evidence>
<dbReference type="EMBL" id="JAAAUQ010000010">
    <property type="protein sequence ID" value="KAF9156850.1"/>
    <property type="molecule type" value="Genomic_DNA"/>
</dbReference>
<gene>
    <name evidence="8" type="ORF">BG015_000028</name>
</gene>